<dbReference type="Pfam" id="PF04712">
    <property type="entry name" value="Radial_spoke"/>
    <property type="match status" value="1"/>
</dbReference>
<feature type="non-terminal residue" evidence="7">
    <location>
        <position position="65"/>
    </location>
</feature>
<organism evidence="7 9">
    <name type="scientific">Rotaria magnacalcarata</name>
    <dbReference type="NCBI Taxonomy" id="392030"/>
    <lineage>
        <taxon>Eukaryota</taxon>
        <taxon>Metazoa</taxon>
        <taxon>Spiralia</taxon>
        <taxon>Gnathifera</taxon>
        <taxon>Rotifera</taxon>
        <taxon>Eurotatoria</taxon>
        <taxon>Bdelloidea</taxon>
        <taxon>Philodinida</taxon>
        <taxon>Philodinidae</taxon>
        <taxon>Rotaria</taxon>
    </lineage>
</organism>
<feature type="compositionally biased region" description="Basic and acidic residues" evidence="6">
    <location>
        <begin position="38"/>
        <end position="51"/>
    </location>
</feature>
<dbReference type="Proteomes" id="UP000676336">
    <property type="component" value="Unassembled WGS sequence"/>
</dbReference>
<comment type="caution">
    <text evidence="7">The sequence shown here is derived from an EMBL/GenBank/DDBJ whole genome shotgun (WGS) entry which is preliminary data.</text>
</comment>
<sequence>GTERNYLRAQIARISATSSVSPAGKFKFSEEEEETEDEGARESYQENEDFKGATLSELLDEELNG</sequence>
<evidence type="ECO:0000256" key="5">
    <source>
        <dbReference type="ARBA" id="ARBA00023273"/>
    </source>
</evidence>
<evidence type="ECO:0000256" key="4">
    <source>
        <dbReference type="ARBA" id="ARBA00023212"/>
    </source>
</evidence>
<dbReference type="PANTHER" id="PTHR13159:SF0">
    <property type="entry name" value="RADIAL SPOKE HEAD 6 HOMOLOG A"/>
    <property type="match status" value="1"/>
</dbReference>
<feature type="region of interest" description="Disordered" evidence="6">
    <location>
        <begin position="21"/>
        <end position="65"/>
    </location>
</feature>
<evidence type="ECO:0000313" key="9">
    <source>
        <dbReference type="Proteomes" id="UP000676336"/>
    </source>
</evidence>
<reference evidence="7" key="1">
    <citation type="submission" date="2021-02" db="EMBL/GenBank/DDBJ databases">
        <authorList>
            <person name="Nowell W R."/>
        </authorList>
    </citation>
    <scope>NUCLEOTIDE SEQUENCE</scope>
</reference>
<dbReference type="InterPro" id="IPR006802">
    <property type="entry name" value="Radial_spoke"/>
</dbReference>
<keyword evidence="5" id="KW-0966">Cell projection</keyword>
<dbReference type="GO" id="GO:0035082">
    <property type="term" value="P:axoneme assembly"/>
    <property type="evidence" value="ECO:0007669"/>
    <property type="project" value="TreeGrafter"/>
</dbReference>
<accession>A0A8S2WY71</accession>
<comment type="subcellular location">
    <subcellularLocation>
        <location evidence="1">Cytoplasm</location>
        <location evidence="1">Cytoskeleton</location>
        <location evidence="1">Cilium axoneme</location>
    </subcellularLocation>
</comment>
<dbReference type="PANTHER" id="PTHR13159">
    <property type="entry name" value="RADIAL SPOKEHEAD-RELATED"/>
    <property type="match status" value="1"/>
</dbReference>
<dbReference type="GO" id="GO:0060294">
    <property type="term" value="P:cilium movement involved in cell motility"/>
    <property type="evidence" value="ECO:0007669"/>
    <property type="project" value="InterPro"/>
</dbReference>
<keyword evidence="3" id="KW-0969">Cilium</keyword>
<dbReference type="EMBL" id="CAJOBI010074359">
    <property type="protein sequence ID" value="CAF4471826.1"/>
    <property type="molecule type" value="Genomic_DNA"/>
</dbReference>
<name>A0A8S2WY71_9BILA</name>
<keyword evidence="4" id="KW-0206">Cytoskeleton</keyword>
<gene>
    <name evidence="7" type="ORF">SMN809_LOCUS33432</name>
    <name evidence="8" type="ORF">SMN809_LOCUS33623</name>
</gene>
<proteinExistence type="predicted"/>
<evidence type="ECO:0000313" key="8">
    <source>
        <dbReference type="EMBL" id="CAF4471826.1"/>
    </source>
</evidence>
<evidence type="ECO:0000313" key="7">
    <source>
        <dbReference type="EMBL" id="CAF4467517.1"/>
    </source>
</evidence>
<keyword evidence="2" id="KW-0963">Cytoplasm</keyword>
<evidence type="ECO:0000256" key="3">
    <source>
        <dbReference type="ARBA" id="ARBA00023069"/>
    </source>
</evidence>
<dbReference type="AlphaFoldDB" id="A0A8S2WY71"/>
<dbReference type="GO" id="GO:0001534">
    <property type="term" value="C:radial spoke"/>
    <property type="evidence" value="ECO:0007669"/>
    <property type="project" value="InterPro"/>
</dbReference>
<feature type="non-terminal residue" evidence="7">
    <location>
        <position position="1"/>
    </location>
</feature>
<dbReference type="EMBL" id="CAJOBI010073207">
    <property type="protein sequence ID" value="CAF4467517.1"/>
    <property type="molecule type" value="Genomic_DNA"/>
</dbReference>
<evidence type="ECO:0000256" key="6">
    <source>
        <dbReference type="SAM" id="MobiDB-lite"/>
    </source>
</evidence>
<evidence type="ECO:0000256" key="1">
    <source>
        <dbReference type="ARBA" id="ARBA00004430"/>
    </source>
</evidence>
<protein>
    <submittedName>
        <fullName evidence="7">Uncharacterized protein</fullName>
    </submittedName>
</protein>
<evidence type="ECO:0000256" key="2">
    <source>
        <dbReference type="ARBA" id="ARBA00022490"/>
    </source>
</evidence>